<gene>
    <name evidence="9" type="ORF">dnm_005590</name>
</gene>
<dbReference type="GO" id="GO:0009265">
    <property type="term" value="P:2'-deoxyribonucleotide biosynthetic process"/>
    <property type="evidence" value="ECO:0007669"/>
    <property type="project" value="TreeGrafter"/>
</dbReference>
<dbReference type="SUPFAM" id="SSF51998">
    <property type="entry name" value="PFL-like glycyl radical enzymes"/>
    <property type="match status" value="5"/>
</dbReference>
<evidence type="ECO:0000256" key="5">
    <source>
        <dbReference type="PROSITE-ProRule" id="PRU00492"/>
    </source>
</evidence>
<keyword evidence="4" id="KW-0651">Protein splicing</keyword>
<evidence type="ECO:0000256" key="1">
    <source>
        <dbReference type="ARBA" id="ARBA00022741"/>
    </source>
</evidence>
<reference evidence="9" key="1">
    <citation type="journal article" date="2021" name="Microb. Physiol.">
        <title>Proteogenomic Insights into the Physiology of Marine, Sulfate-Reducing, Filamentous Desulfonema limicola and Desulfonema magnum.</title>
        <authorList>
            <person name="Schnaars V."/>
            <person name="Wohlbrand L."/>
            <person name="Scheve S."/>
            <person name="Hinrichs C."/>
            <person name="Reinhardt R."/>
            <person name="Rabus R."/>
        </authorList>
    </citation>
    <scope>NUCLEOTIDE SEQUENCE</scope>
    <source>
        <strain evidence="9">4be13</strain>
    </source>
</reference>
<dbReference type="InterPro" id="IPR006141">
    <property type="entry name" value="Intein_N"/>
</dbReference>
<dbReference type="GO" id="GO:0008998">
    <property type="term" value="F:ribonucleoside-triphosphate reductase (thioredoxin) activity"/>
    <property type="evidence" value="ECO:0007669"/>
    <property type="project" value="InterPro"/>
</dbReference>
<dbReference type="InterPro" id="IPR005144">
    <property type="entry name" value="ATP-cone_dom"/>
</dbReference>
<evidence type="ECO:0000256" key="2">
    <source>
        <dbReference type="ARBA" id="ARBA00022813"/>
    </source>
</evidence>
<dbReference type="PROSITE" id="PS50819">
    <property type="entry name" value="INTEIN_ENDONUCLEASE"/>
    <property type="match status" value="3"/>
</dbReference>
<keyword evidence="3 5" id="KW-0067">ATP-binding</keyword>
<dbReference type="NCBIfam" id="TIGR01445">
    <property type="entry name" value="intein_Nterm"/>
    <property type="match status" value="1"/>
</dbReference>
<dbReference type="GO" id="GO:0004519">
    <property type="term" value="F:endonuclease activity"/>
    <property type="evidence" value="ECO:0007669"/>
    <property type="project" value="InterPro"/>
</dbReference>
<evidence type="ECO:0000313" key="9">
    <source>
        <dbReference type="EMBL" id="QTA84562.1"/>
    </source>
</evidence>
<dbReference type="SMART" id="SM00306">
    <property type="entry name" value="HintN"/>
    <property type="match status" value="4"/>
</dbReference>
<evidence type="ECO:0000256" key="4">
    <source>
        <dbReference type="ARBA" id="ARBA00023000"/>
    </source>
</evidence>
<dbReference type="InterPro" id="IPR003586">
    <property type="entry name" value="Hint_dom_C"/>
</dbReference>
<sequence length="2206" mass="252701">MFENIKKRDGRIVSFDSSKITTAISKAGKATGEFGEREAKKLMLRAVTSAREVCQSVPEVEEIQDIVEKVLLDSSFSKTAKAYILYREQHTQIRNMATKANVDLVDQYLQNLDWKINENSNMCYSLQGLNNYISSDITSEYWLNRIYPPEIRNAHKNGELHIHDLNQLSVYCVGWDLKDLLLQGFRGVPGKVESAPPRHLRTALGQLVNFIYTLQGESAGAQAVSNFDTLLAPFVRYDSLNYKEVKQAMQEFVFNANIPTRVGFQCMSEDTEILTPDGWIGYEDIDVGQIIKTFNVTTGEIEDLPVKKMFSKHYEGEMYNLKNRIQDQLISPGHRVVRKIFNTDDRFVLEEIEKVLEYKSPVIIPITGKNCNPPKNISGEEIKLLAWIIAEGSKESYIKHRHSHRITIYQSQIASPENYEEIIGLLDKCGCEYSVRNSTPALGRPSIMIRLNAASSQRILDDLFKTRETVKFIPEILKNMNKMQARLFLETYLKADGHEGCKITTTNLEILNGLQQIAVDAEYGFTVAVREPTIGTKMIYVLRLVDHQGTSIMEIKKVDYSGIIWCPTTDNETVIARRNGKVFITGNTPFFNITMDLEVPSVFRDHPVIIGGEYKNETYNDFQHEMNMLNEAFAEIMMEGDATGRVFSLHPEEKVIIYDKNKEKLIPDSISSIIDKELPEEGVSDVSALNYEALSFNTDTFKTEFKPITRFVKHRETNTCVKVRTHVGNEVVVTKGHSLFVFTSEGEAKHKPVKEMSPGDFILSAKSFRTDHLKENIRLPLQKIKGSKYNDSFGSYIELSPVLLWLFGFFAGNGNMLYSNTDATYKGVEFSSKDETVLEEIRKNIETVFPGIHFNEGEHGITIISYTISKLFYDFFDGNVQATTKYVPAEVMNSVHFESFIEGYFTADGNKDALKIRTVSKRMSVTLPVLFAYKGYKTYVRDYTYESKNTVYQLDFSKDESVHNVFPLWKYIRDNLIKKNNWQVKDFEKYKRDNLSLEKIKSLYQELKDKAASENSELQDDLLEKIIHGDLFLERITSIEDFVYSGYVYDFSVEDNESFIGANSIVFHNTFPIPTYNITKDFDWNNPNLNKIWQMTGKFGTPYFSNFVNSDMSPDDARSMCCRLRLDNRELIKRGGGLFGANPLTGCYDEETEILTEEGWKYFMDLSEGDLVFTLSEDNIIELHKPKRLFQYDYEGAMYNFNARSLDLCVTPNHRMVIDKINNGKEKRDFVEAGDFDVNNHRIPKKGTWTGEEAEWFVLPEIKFTKYGAQGNTPYEVIREPLKINMDDWLRFFGFWLAEGSFDNENIAPSHGYRIFITQKKENIREEIEGVLDRLPFRYATESDHYVICNKQLWTYLRQFGKCHEKYVPKEIKKLAKRQLNILFEWMVKGDGHVRKTTGQINYWTSSKMLAGDVQEIILKIGKLGSYGISKDKVTFIKGCEIASTKTCYNVGVQISKHHRLRKHNISQSHYAGKVYCCEVENNTVFVRRNGKVSWCGNSIGVVTANLPRIGYLSKSEKEFFERLKRLIFIAKDSLGIKRKILENFTEKNLYPYSKFYLRDVKKATGLYWKNHFSTIGIIGMNEACVNFLGEDIGSEVGQEFSLRVMAFIRDMISEVQEETGDLFNLEATPAEGTSYRLAMLDKQPFPEISCANDEGYCNGEDPYYTNSSQLPVNYTDDIFETLRLQDELQTKYTGGCIEKGNKVITDKGAIKIEEIVSHFKSLSPIKALSYNPKTGQSEWDLITDAVTINVAKHHKIKVVAERGVEITTSDWHPFFVMEKVSFDNQCPVCAESLKNVKAFAAHLRHSQTCRENYVKLSKYEVTEKRADELRKGDYILQNSQNLLPEKSSLDSESAYLIGFFIGDGSISEFKDNRGGNNLTRYKTHFFSESKPVLDNISGILNRLFGCQVRPIRNDKRSEKLLEVSTSKKAVSDFLFQYRFFGGKKASVISIPSEVKRVLSKENFYGFLAGLIDSDGHVDKKRGTIEYYTVSEKLADDIVEMSSIAGVLVSKHKKTSQRDNEADIYRVFISSYQATLAREDIPLQRGKGYVKEVLSDRLKRQLPVVRVLNTSKLDPASEQGTEVADNDFYDLTTEKNHNYLAGNNSFVFVHNTVLHIYLGEMISDIEVVKNVIRKITNKFKLPYFTLTPTFSVCPSHGYLNGEQEICPICGAETEIYSRVVGYLRPVKQWNKGKQVEFSKRKTFKVA</sequence>
<evidence type="ECO:0000256" key="6">
    <source>
        <dbReference type="SAM" id="Coils"/>
    </source>
</evidence>
<dbReference type="PROSITE" id="PS50817">
    <property type="entry name" value="INTEIN_N_TER"/>
    <property type="match status" value="3"/>
</dbReference>
<dbReference type="KEGG" id="dmm:dnm_005590"/>
<name>A0A975BFJ0_9BACT</name>
<dbReference type="GO" id="GO:0016539">
    <property type="term" value="P:intein-mediated protein splicing"/>
    <property type="evidence" value="ECO:0007669"/>
    <property type="project" value="InterPro"/>
</dbReference>
<dbReference type="InterPro" id="IPR003587">
    <property type="entry name" value="Hint_dom_N"/>
</dbReference>
<dbReference type="Gene3D" id="3.10.28.10">
    <property type="entry name" value="Homing endonucleases"/>
    <property type="match status" value="3"/>
</dbReference>
<dbReference type="SMART" id="SM00305">
    <property type="entry name" value="HintC"/>
    <property type="match status" value="3"/>
</dbReference>
<dbReference type="SUPFAM" id="SSF55608">
    <property type="entry name" value="Homing endonucleases"/>
    <property type="match status" value="3"/>
</dbReference>
<keyword evidence="2" id="KW-0068">Autocatalytic cleavage</keyword>
<dbReference type="PANTHER" id="PTHR21075:SF0">
    <property type="entry name" value="ANAEROBIC RIBONUCLEOSIDE-TRIPHOSPHATE REDUCTASE"/>
    <property type="match status" value="1"/>
</dbReference>
<keyword evidence="6" id="KW-0175">Coiled coil</keyword>
<keyword evidence="10" id="KW-1185">Reference proteome</keyword>
<dbReference type="Pfam" id="PF03477">
    <property type="entry name" value="ATP-cone"/>
    <property type="match status" value="1"/>
</dbReference>
<dbReference type="InterPro" id="IPR004860">
    <property type="entry name" value="LAGLIDADG_dom"/>
</dbReference>
<dbReference type="GO" id="GO:0005524">
    <property type="term" value="F:ATP binding"/>
    <property type="evidence" value="ECO:0007669"/>
    <property type="project" value="UniProtKB-UniRule"/>
</dbReference>
<feature type="coiled-coil region" evidence="6">
    <location>
        <begin position="997"/>
        <end position="1024"/>
    </location>
</feature>
<dbReference type="SUPFAM" id="SSF51294">
    <property type="entry name" value="Hedgehog/intein (Hint) domain"/>
    <property type="match status" value="4"/>
</dbReference>
<organism evidence="9 10">
    <name type="scientific">Desulfonema magnum</name>
    <dbReference type="NCBI Taxonomy" id="45655"/>
    <lineage>
        <taxon>Bacteria</taxon>
        <taxon>Pseudomonadati</taxon>
        <taxon>Thermodesulfobacteriota</taxon>
        <taxon>Desulfobacteria</taxon>
        <taxon>Desulfobacterales</taxon>
        <taxon>Desulfococcaceae</taxon>
        <taxon>Desulfonema</taxon>
    </lineage>
</organism>
<evidence type="ECO:0000256" key="3">
    <source>
        <dbReference type="ARBA" id="ARBA00022840"/>
    </source>
</evidence>
<dbReference type="InterPro" id="IPR006142">
    <property type="entry name" value="INTEIN"/>
</dbReference>
<protein>
    <submittedName>
        <fullName evidence="9">Intein domain-containing protein</fullName>
    </submittedName>
</protein>
<dbReference type="InterPro" id="IPR036844">
    <property type="entry name" value="Hint_dom_sf"/>
</dbReference>
<dbReference type="GO" id="GO:0006260">
    <property type="term" value="P:DNA replication"/>
    <property type="evidence" value="ECO:0007669"/>
    <property type="project" value="InterPro"/>
</dbReference>
<evidence type="ECO:0000259" key="8">
    <source>
        <dbReference type="PROSITE" id="PS51161"/>
    </source>
</evidence>
<dbReference type="InterPro" id="IPR030934">
    <property type="entry name" value="Intein_C"/>
</dbReference>
<keyword evidence="1 5" id="KW-0547">Nucleotide-binding</keyword>
<feature type="domain" description="DOD-type homing endonuclease" evidence="7">
    <location>
        <begin position="1857"/>
        <end position="2007"/>
    </location>
</feature>
<dbReference type="Pfam" id="PF14890">
    <property type="entry name" value="Intein_splicing"/>
    <property type="match status" value="1"/>
</dbReference>
<dbReference type="Proteomes" id="UP000663722">
    <property type="component" value="Chromosome"/>
</dbReference>
<dbReference type="Gene3D" id="3.20.70.20">
    <property type="match status" value="4"/>
</dbReference>
<dbReference type="GO" id="GO:0004748">
    <property type="term" value="F:ribonucleoside-diphosphate reductase activity, thioredoxin disulfide as acceptor"/>
    <property type="evidence" value="ECO:0007669"/>
    <property type="project" value="TreeGrafter"/>
</dbReference>
<feature type="domain" description="DOD-type homing endonuclease" evidence="7">
    <location>
        <begin position="1292"/>
        <end position="1423"/>
    </location>
</feature>
<dbReference type="EMBL" id="CP061800">
    <property type="protein sequence ID" value="QTA84562.1"/>
    <property type="molecule type" value="Genomic_DNA"/>
</dbReference>
<dbReference type="InterPro" id="IPR004042">
    <property type="entry name" value="Intein_endonuc_central"/>
</dbReference>
<dbReference type="PROSITE" id="PS50818">
    <property type="entry name" value="INTEIN_C_TER"/>
    <property type="match status" value="2"/>
</dbReference>
<dbReference type="Pfam" id="PF14528">
    <property type="entry name" value="LAGLIDADG_3"/>
    <property type="match status" value="1"/>
</dbReference>
<dbReference type="RefSeq" id="WP_246556167.1">
    <property type="nucleotide sequence ID" value="NZ_CP061800.1"/>
</dbReference>
<dbReference type="Gene3D" id="2.170.16.10">
    <property type="entry name" value="Hedgehog/Intein (Hint) domain"/>
    <property type="match status" value="3"/>
</dbReference>
<feature type="domain" description="DOD-type homing endonuclease" evidence="7">
    <location>
        <begin position="806"/>
        <end position="936"/>
    </location>
</feature>
<dbReference type="Pfam" id="PF13597">
    <property type="entry name" value="NRDD"/>
    <property type="match status" value="5"/>
</dbReference>
<evidence type="ECO:0000259" key="7">
    <source>
        <dbReference type="PROSITE" id="PS50819"/>
    </source>
</evidence>
<dbReference type="PANTHER" id="PTHR21075">
    <property type="entry name" value="ANAEROBIC RIBONUCLEOSIDE-TRIPHOSPHATE REDUCTASE"/>
    <property type="match status" value="1"/>
</dbReference>
<dbReference type="InterPro" id="IPR027434">
    <property type="entry name" value="Homing_endonucl"/>
</dbReference>
<accession>A0A975BFJ0</accession>
<dbReference type="InterPro" id="IPR012833">
    <property type="entry name" value="NrdD"/>
</dbReference>
<dbReference type="PRINTS" id="PR00379">
    <property type="entry name" value="INTEIN"/>
</dbReference>
<dbReference type="GO" id="GO:0031250">
    <property type="term" value="C:anaerobic ribonucleoside-triphosphate reductase complex"/>
    <property type="evidence" value="ECO:0007669"/>
    <property type="project" value="TreeGrafter"/>
</dbReference>
<dbReference type="PROSITE" id="PS51161">
    <property type="entry name" value="ATP_CONE"/>
    <property type="match status" value="1"/>
</dbReference>
<feature type="domain" description="ATP-cone" evidence="8">
    <location>
        <begin position="3"/>
        <end position="94"/>
    </location>
</feature>
<proteinExistence type="predicted"/>
<dbReference type="CDD" id="cd00081">
    <property type="entry name" value="Hint"/>
    <property type="match status" value="3"/>
</dbReference>
<evidence type="ECO:0000313" key="10">
    <source>
        <dbReference type="Proteomes" id="UP000663722"/>
    </source>
</evidence>
<dbReference type="NCBIfam" id="TIGR01443">
    <property type="entry name" value="intein_Cterm"/>
    <property type="match status" value="2"/>
</dbReference>